<proteinExistence type="predicted"/>
<evidence type="ECO:0000313" key="2">
    <source>
        <dbReference type="Proteomes" id="UP001437256"/>
    </source>
</evidence>
<sequence>MCTAISPAGALAAGLADGRLWMGFGGEKSASPKPPGKKRARKWNGLAEEGEIVEKVADGPVVAAAFIDADSAGHIHASGNHQGFPNREGE</sequence>
<name>A0ABR2ZXG7_9AGAR</name>
<protein>
    <submittedName>
        <fullName evidence="1">Uncharacterized protein</fullName>
    </submittedName>
</protein>
<reference evidence="1 2" key="1">
    <citation type="submission" date="2024-05" db="EMBL/GenBank/DDBJ databases">
        <title>A draft genome resource for the thread blight pathogen Marasmius tenuissimus strain MS-2.</title>
        <authorList>
            <person name="Yulfo-Soto G.E."/>
            <person name="Baruah I.K."/>
            <person name="Amoako-Attah I."/>
            <person name="Bukari Y."/>
            <person name="Meinhardt L.W."/>
            <person name="Bailey B.A."/>
            <person name="Cohen S.P."/>
        </authorList>
    </citation>
    <scope>NUCLEOTIDE SEQUENCE [LARGE SCALE GENOMIC DNA]</scope>
    <source>
        <strain evidence="1 2">MS-2</strain>
    </source>
</reference>
<gene>
    <name evidence="1" type="ORF">AAF712_006453</name>
</gene>
<evidence type="ECO:0000313" key="1">
    <source>
        <dbReference type="EMBL" id="KAL0066411.1"/>
    </source>
</evidence>
<dbReference type="Proteomes" id="UP001437256">
    <property type="component" value="Unassembled WGS sequence"/>
</dbReference>
<dbReference type="EMBL" id="JBBXMP010000035">
    <property type="protein sequence ID" value="KAL0066411.1"/>
    <property type="molecule type" value="Genomic_DNA"/>
</dbReference>
<organism evidence="1 2">
    <name type="scientific">Marasmius tenuissimus</name>
    <dbReference type="NCBI Taxonomy" id="585030"/>
    <lineage>
        <taxon>Eukaryota</taxon>
        <taxon>Fungi</taxon>
        <taxon>Dikarya</taxon>
        <taxon>Basidiomycota</taxon>
        <taxon>Agaricomycotina</taxon>
        <taxon>Agaricomycetes</taxon>
        <taxon>Agaricomycetidae</taxon>
        <taxon>Agaricales</taxon>
        <taxon>Marasmiineae</taxon>
        <taxon>Marasmiaceae</taxon>
        <taxon>Marasmius</taxon>
    </lineage>
</organism>
<keyword evidence="2" id="KW-1185">Reference proteome</keyword>
<accession>A0ABR2ZXG7</accession>
<comment type="caution">
    <text evidence="1">The sequence shown here is derived from an EMBL/GenBank/DDBJ whole genome shotgun (WGS) entry which is preliminary data.</text>
</comment>